<proteinExistence type="predicted"/>
<sequence length="175" mass="20270">MEEVIRDDGGVSEVEAKSVIFTRLKDLSLSSLPTLKSLYQHPLLFPSVETVEVYSCPRLRRLPFDSNTATNRLNKIEGEESWWNMLQWEDSTVEDLFTPYFQTDKYLSAVLMIWNSGHQIHFNPSFSWLCPVRVTNCDFGLHAEHGAAAFDDCRMPYSFSFGIVFVFRFEVRVVQ</sequence>
<gene>
    <name evidence="1" type="primary">VvCHDh000852_1</name>
    <name evidence="1" type="ORF">CK203_091495</name>
</gene>
<dbReference type="Proteomes" id="UP000288805">
    <property type="component" value="Unassembled WGS sequence"/>
</dbReference>
<name>A0A438CK32_VITVI</name>
<accession>A0A438CK32</accession>
<evidence type="ECO:0000313" key="2">
    <source>
        <dbReference type="Proteomes" id="UP000288805"/>
    </source>
</evidence>
<dbReference type="EMBL" id="QGNW01002192">
    <property type="protein sequence ID" value="RVW23562.1"/>
    <property type="molecule type" value="Genomic_DNA"/>
</dbReference>
<evidence type="ECO:0000313" key="1">
    <source>
        <dbReference type="EMBL" id="RVW23562.1"/>
    </source>
</evidence>
<organism evidence="1 2">
    <name type="scientific">Vitis vinifera</name>
    <name type="common">Grape</name>
    <dbReference type="NCBI Taxonomy" id="29760"/>
    <lineage>
        <taxon>Eukaryota</taxon>
        <taxon>Viridiplantae</taxon>
        <taxon>Streptophyta</taxon>
        <taxon>Embryophyta</taxon>
        <taxon>Tracheophyta</taxon>
        <taxon>Spermatophyta</taxon>
        <taxon>Magnoliopsida</taxon>
        <taxon>eudicotyledons</taxon>
        <taxon>Gunneridae</taxon>
        <taxon>Pentapetalae</taxon>
        <taxon>rosids</taxon>
        <taxon>Vitales</taxon>
        <taxon>Vitaceae</taxon>
        <taxon>Viteae</taxon>
        <taxon>Vitis</taxon>
    </lineage>
</organism>
<comment type="caution">
    <text evidence="1">The sequence shown here is derived from an EMBL/GenBank/DDBJ whole genome shotgun (WGS) entry which is preliminary data.</text>
</comment>
<protein>
    <submittedName>
        <fullName evidence="1">Putative disease resistance protein</fullName>
    </submittedName>
</protein>
<reference evidence="1 2" key="1">
    <citation type="journal article" date="2018" name="PLoS Genet.">
        <title>Population sequencing reveals clonal diversity and ancestral inbreeding in the grapevine cultivar Chardonnay.</title>
        <authorList>
            <person name="Roach M.J."/>
            <person name="Johnson D.L."/>
            <person name="Bohlmann J."/>
            <person name="van Vuuren H.J."/>
            <person name="Jones S.J."/>
            <person name="Pretorius I.S."/>
            <person name="Schmidt S.A."/>
            <person name="Borneman A.R."/>
        </authorList>
    </citation>
    <scope>NUCLEOTIDE SEQUENCE [LARGE SCALE GENOMIC DNA]</scope>
    <source>
        <strain evidence="2">cv. Chardonnay</strain>
        <tissue evidence="1">Leaf</tissue>
    </source>
</reference>
<dbReference type="AlphaFoldDB" id="A0A438CK32"/>